<dbReference type="AlphaFoldDB" id="A0A8X6HPQ5"/>
<name>A0A8X6HPQ5_TRICU</name>
<keyword evidence="3" id="KW-1185">Reference proteome</keyword>
<accession>A0A8X6HPQ5</accession>
<proteinExistence type="predicted"/>
<feature type="region of interest" description="Disordered" evidence="1">
    <location>
        <begin position="1"/>
        <end position="94"/>
    </location>
</feature>
<dbReference type="Proteomes" id="UP000887116">
    <property type="component" value="Unassembled WGS sequence"/>
</dbReference>
<feature type="compositionally biased region" description="Basic residues" evidence="1">
    <location>
        <begin position="69"/>
        <end position="80"/>
    </location>
</feature>
<feature type="compositionally biased region" description="Polar residues" evidence="1">
    <location>
        <begin position="85"/>
        <end position="94"/>
    </location>
</feature>
<evidence type="ECO:0000313" key="3">
    <source>
        <dbReference type="Proteomes" id="UP000887116"/>
    </source>
</evidence>
<dbReference type="EMBL" id="BMAO01008896">
    <property type="protein sequence ID" value="GFR27273.1"/>
    <property type="molecule type" value="Genomic_DNA"/>
</dbReference>
<sequence>MEYQQGKDAALIELESLPPCNNPNCPTYRKSNSNSKNPSPMPEESKILTELLPPIINKNIESAEDNPLLKRKPKKKRKKPKDSTDATLSSLKKP</sequence>
<protein>
    <submittedName>
        <fullName evidence="2">Uncharacterized protein</fullName>
    </submittedName>
</protein>
<comment type="caution">
    <text evidence="2">The sequence shown here is derived from an EMBL/GenBank/DDBJ whole genome shotgun (WGS) entry which is preliminary data.</text>
</comment>
<reference evidence="2" key="1">
    <citation type="submission" date="2020-07" db="EMBL/GenBank/DDBJ databases">
        <title>Multicomponent nature underlies the extraordinary mechanical properties of spider dragline silk.</title>
        <authorList>
            <person name="Kono N."/>
            <person name="Nakamura H."/>
            <person name="Mori M."/>
            <person name="Yoshida Y."/>
            <person name="Ohtoshi R."/>
            <person name="Malay A.D."/>
            <person name="Moran D.A.P."/>
            <person name="Tomita M."/>
            <person name="Numata K."/>
            <person name="Arakawa K."/>
        </authorList>
    </citation>
    <scope>NUCLEOTIDE SEQUENCE</scope>
</reference>
<evidence type="ECO:0000256" key="1">
    <source>
        <dbReference type="SAM" id="MobiDB-lite"/>
    </source>
</evidence>
<gene>
    <name evidence="2" type="ORF">TNCT_613331</name>
</gene>
<evidence type="ECO:0000313" key="2">
    <source>
        <dbReference type="EMBL" id="GFR27273.1"/>
    </source>
</evidence>
<organism evidence="2 3">
    <name type="scientific">Trichonephila clavata</name>
    <name type="common">Joro spider</name>
    <name type="synonym">Nephila clavata</name>
    <dbReference type="NCBI Taxonomy" id="2740835"/>
    <lineage>
        <taxon>Eukaryota</taxon>
        <taxon>Metazoa</taxon>
        <taxon>Ecdysozoa</taxon>
        <taxon>Arthropoda</taxon>
        <taxon>Chelicerata</taxon>
        <taxon>Arachnida</taxon>
        <taxon>Araneae</taxon>
        <taxon>Araneomorphae</taxon>
        <taxon>Entelegynae</taxon>
        <taxon>Araneoidea</taxon>
        <taxon>Nephilidae</taxon>
        <taxon>Trichonephila</taxon>
    </lineage>
</organism>